<organism evidence="6 7">
    <name type="scientific">Edhazardia aedis (strain USNM 41457)</name>
    <name type="common">Microsporidian parasite</name>
    <dbReference type="NCBI Taxonomy" id="1003232"/>
    <lineage>
        <taxon>Eukaryota</taxon>
        <taxon>Fungi</taxon>
        <taxon>Fungi incertae sedis</taxon>
        <taxon>Microsporidia</taxon>
        <taxon>Edhazardia</taxon>
    </lineage>
</organism>
<dbReference type="SUPFAM" id="SSF47113">
    <property type="entry name" value="Histone-fold"/>
    <property type="match status" value="1"/>
</dbReference>
<dbReference type="Proteomes" id="UP000003163">
    <property type="component" value="Unassembled WGS sequence"/>
</dbReference>
<name>J9DF67_EDHAE</name>
<dbReference type="HOGENOM" id="CLU_068315_3_1_1"/>
<dbReference type="GO" id="GO:0016251">
    <property type="term" value="F:RNA polymerase II general transcription initiation factor activity"/>
    <property type="evidence" value="ECO:0007669"/>
    <property type="project" value="TreeGrafter"/>
</dbReference>
<keyword evidence="5" id="KW-0539">Nucleus</keyword>
<dbReference type="InParanoid" id="J9DF67"/>
<dbReference type="OrthoDB" id="341924at2759"/>
<protein>
    <recommendedName>
        <fullName evidence="8">Transcription initiation factor TFIID subunit 9</fullName>
    </recommendedName>
</protein>
<dbReference type="PANTHER" id="PTHR48068">
    <property type="entry name" value="TAF9 RNA POLYMERASE II, TATA BOX-BINDING PROTEIN (TBP)-ASSOCIATED FACTOR"/>
    <property type="match status" value="1"/>
</dbReference>
<keyword evidence="3" id="KW-0805">Transcription regulation</keyword>
<sequence length="136" mass="15533">MTSHENNVPRDARVISLILRSLGIEECSPKVIIQLLEFSYKYATEILEDASIYAEYANRKTIVSNDIKLAMQTKTGKYFVSPPPRQHMNDIATLVNSKPLMTYETENLIKIPNGKKALLNLDFEIISKDCEKKKNK</sequence>
<proteinExistence type="inferred from homology"/>
<evidence type="ECO:0000313" key="7">
    <source>
        <dbReference type="Proteomes" id="UP000003163"/>
    </source>
</evidence>
<evidence type="ECO:0008006" key="8">
    <source>
        <dbReference type="Google" id="ProtNLM"/>
    </source>
</evidence>
<comment type="subcellular location">
    <subcellularLocation>
        <location evidence="1">Nucleus</location>
    </subcellularLocation>
</comment>
<dbReference type="Gene3D" id="1.10.20.10">
    <property type="entry name" value="Histone, subunit A"/>
    <property type="match status" value="1"/>
</dbReference>
<accession>J9DF67</accession>
<dbReference type="CDD" id="cd07979">
    <property type="entry name" value="HFD_TAF9"/>
    <property type="match status" value="1"/>
</dbReference>
<dbReference type="PANTHER" id="PTHR48068:SF4">
    <property type="entry name" value="TATA-BOX BINDING PROTEIN ASSOCIATED FACTOR 9"/>
    <property type="match status" value="1"/>
</dbReference>
<dbReference type="Pfam" id="PF02291">
    <property type="entry name" value="TFIID-31kDa"/>
    <property type="match status" value="1"/>
</dbReference>
<evidence type="ECO:0000256" key="2">
    <source>
        <dbReference type="ARBA" id="ARBA00007646"/>
    </source>
</evidence>
<dbReference type="GO" id="GO:0000124">
    <property type="term" value="C:SAGA complex"/>
    <property type="evidence" value="ECO:0007669"/>
    <property type="project" value="TreeGrafter"/>
</dbReference>
<evidence type="ECO:0000256" key="4">
    <source>
        <dbReference type="ARBA" id="ARBA00023163"/>
    </source>
</evidence>
<dbReference type="GO" id="GO:0046982">
    <property type="term" value="F:protein heterodimerization activity"/>
    <property type="evidence" value="ECO:0007669"/>
    <property type="project" value="InterPro"/>
</dbReference>
<evidence type="ECO:0000256" key="1">
    <source>
        <dbReference type="ARBA" id="ARBA00004123"/>
    </source>
</evidence>
<keyword evidence="7" id="KW-1185">Reference proteome</keyword>
<dbReference type="InterPro" id="IPR051431">
    <property type="entry name" value="TFIID_subunit_9"/>
</dbReference>
<dbReference type="AlphaFoldDB" id="J9DF67"/>
<dbReference type="GO" id="GO:0051123">
    <property type="term" value="P:RNA polymerase II preinitiation complex assembly"/>
    <property type="evidence" value="ECO:0007669"/>
    <property type="project" value="TreeGrafter"/>
</dbReference>
<reference evidence="6 7" key="1">
    <citation type="submission" date="2011-08" db="EMBL/GenBank/DDBJ databases">
        <authorList>
            <person name="Liu Z.J."/>
            <person name="Shi F.L."/>
            <person name="Lu J.Q."/>
            <person name="Li M."/>
            <person name="Wang Z.L."/>
        </authorList>
    </citation>
    <scope>NUCLEOTIDE SEQUENCE [LARGE SCALE GENOMIC DNA]</scope>
    <source>
        <strain evidence="6 7">USNM 41457</strain>
    </source>
</reference>
<evidence type="ECO:0000256" key="3">
    <source>
        <dbReference type="ARBA" id="ARBA00023015"/>
    </source>
</evidence>
<dbReference type="OMA" id="PHDAQVM"/>
<dbReference type="EMBL" id="AFBI03000006">
    <property type="protein sequence ID" value="EJW01250.1"/>
    <property type="molecule type" value="Genomic_DNA"/>
</dbReference>
<dbReference type="InterPro" id="IPR009072">
    <property type="entry name" value="Histone-fold"/>
</dbReference>
<gene>
    <name evidence="6" type="ORF">EDEG_00550</name>
</gene>
<dbReference type="FunCoup" id="J9DF67">
    <property type="interactions" value="26"/>
</dbReference>
<dbReference type="VEuPathDB" id="MicrosporidiaDB:EDEG_00550"/>
<keyword evidence="4" id="KW-0804">Transcription</keyword>
<dbReference type="STRING" id="1003232.J9DF67"/>
<dbReference type="GO" id="GO:0005669">
    <property type="term" value="C:transcription factor TFIID complex"/>
    <property type="evidence" value="ECO:0007669"/>
    <property type="project" value="TreeGrafter"/>
</dbReference>
<comment type="caution">
    <text evidence="6">The sequence shown here is derived from an EMBL/GenBank/DDBJ whole genome shotgun (WGS) entry which is preliminary data.</text>
</comment>
<comment type="similarity">
    <text evidence="2">Belongs to the TAF9 family.</text>
</comment>
<reference evidence="7" key="2">
    <citation type="submission" date="2015-07" db="EMBL/GenBank/DDBJ databases">
        <title>Contrasting host-pathogen interactions and genome evolution in two generalist and specialist microsporidian pathogens of mosquitoes.</title>
        <authorList>
            <consortium name="The Broad Institute Genomics Platform"/>
            <consortium name="The Broad Institute Genome Sequencing Center for Infectious Disease"/>
            <person name="Cuomo C.A."/>
            <person name="Sanscrainte N.D."/>
            <person name="Goldberg J.M."/>
            <person name="Heiman D."/>
            <person name="Young S."/>
            <person name="Zeng Q."/>
            <person name="Becnel J.J."/>
            <person name="Birren B.W."/>
        </authorList>
    </citation>
    <scope>NUCLEOTIDE SEQUENCE [LARGE SCALE GENOMIC DNA]</scope>
    <source>
        <strain evidence="7">USNM 41457</strain>
    </source>
</reference>
<dbReference type="GO" id="GO:0003713">
    <property type="term" value="F:transcription coactivator activity"/>
    <property type="evidence" value="ECO:0007669"/>
    <property type="project" value="TreeGrafter"/>
</dbReference>
<evidence type="ECO:0000256" key="5">
    <source>
        <dbReference type="ARBA" id="ARBA00023242"/>
    </source>
</evidence>
<dbReference type="InterPro" id="IPR003162">
    <property type="entry name" value="TFIID-31"/>
</dbReference>
<evidence type="ECO:0000313" key="6">
    <source>
        <dbReference type="EMBL" id="EJW01250.1"/>
    </source>
</evidence>